<dbReference type="Proteomes" id="UP001633002">
    <property type="component" value="Unassembled WGS sequence"/>
</dbReference>
<comment type="caution">
    <text evidence="1">The sequence shown here is derived from an EMBL/GenBank/DDBJ whole genome shotgun (WGS) entry which is preliminary data.</text>
</comment>
<keyword evidence="2" id="KW-1185">Reference proteome</keyword>
<gene>
    <name evidence="1" type="ORF">R1sor_022999</name>
</gene>
<evidence type="ECO:0000313" key="2">
    <source>
        <dbReference type="Proteomes" id="UP001633002"/>
    </source>
</evidence>
<accession>A0ABD3GLF8</accession>
<name>A0ABD3GLF8_9MARC</name>
<dbReference type="AlphaFoldDB" id="A0ABD3GLF8"/>
<proteinExistence type="predicted"/>
<reference evidence="1 2" key="1">
    <citation type="submission" date="2024-09" db="EMBL/GenBank/DDBJ databases">
        <title>Chromosome-scale assembly of Riccia sorocarpa.</title>
        <authorList>
            <person name="Paukszto L."/>
        </authorList>
    </citation>
    <scope>NUCLEOTIDE SEQUENCE [LARGE SCALE GENOMIC DNA]</scope>
    <source>
        <strain evidence="1">LP-2024</strain>
        <tissue evidence="1">Aerial parts of the thallus</tissue>
    </source>
</reference>
<sequence length="131" mass="15017">MIRQDYEAVVSYIEDPENFRQNVAGFPDVTGEEMKKRFERYVAMYKKAREFKDSTGRGLSEKELENVMTIKDKLEKICPHFGRMHTIFGQRVNIAPPAEESVGLPTDAEDAEMVISDSQAIEGRGWKLERG</sequence>
<protein>
    <recommendedName>
        <fullName evidence="3">Cathepsin propeptide inhibitor domain-containing protein</fullName>
    </recommendedName>
</protein>
<evidence type="ECO:0000313" key="1">
    <source>
        <dbReference type="EMBL" id="KAL3680043.1"/>
    </source>
</evidence>
<organism evidence="1 2">
    <name type="scientific">Riccia sorocarpa</name>
    <dbReference type="NCBI Taxonomy" id="122646"/>
    <lineage>
        <taxon>Eukaryota</taxon>
        <taxon>Viridiplantae</taxon>
        <taxon>Streptophyta</taxon>
        <taxon>Embryophyta</taxon>
        <taxon>Marchantiophyta</taxon>
        <taxon>Marchantiopsida</taxon>
        <taxon>Marchantiidae</taxon>
        <taxon>Marchantiales</taxon>
        <taxon>Ricciaceae</taxon>
        <taxon>Riccia</taxon>
    </lineage>
</organism>
<evidence type="ECO:0008006" key="3">
    <source>
        <dbReference type="Google" id="ProtNLM"/>
    </source>
</evidence>
<dbReference type="EMBL" id="JBJQOH010000007">
    <property type="protein sequence ID" value="KAL3680043.1"/>
    <property type="molecule type" value="Genomic_DNA"/>
</dbReference>